<dbReference type="SUPFAM" id="SSF53254">
    <property type="entry name" value="Phosphoglycerate mutase-like"/>
    <property type="match status" value="1"/>
</dbReference>
<reference evidence="1 2" key="1">
    <citation type="submission" date="2016-10" db="EMBL/GenBank/DDBJ databases">
        <authorList>
            <person name="de Groot N.N."/>
        </authorList>
    </citation>
    <scope>NUCLEOTIDE SEQUENCE [LARGE SCALE GENOMIC DNA]</scope>
    <source>
        <strain evidence="1 2">DSM 23142</strain>
    </source>
</reference>
<dbReference type="GO" id="GO:0005737">
    <property type="term" value="C:cytoplasm"/>
    <property type="evidence" value="ECO:0007669"/>
    <property type="project" value="TreeGrafter"/>
</dbReference>
<evidence type="ECO:0000313" key="2">
    <source>
        <dbReference type="Proteomes" id="UP000199009"/>
    </source>
</evidence>
<dbReference type="InterPro" id="IPR013078">
    <property type="entry name" value="His_Pase_superF_clade-1"/>
</dbReference>
<name>A0A1G7WL98_9MICO</name>
<dbReference type="Gene3D" id="3.40.50.1240">
    <property type="entry name" value="Phosphoglycerate mutase-like"/>
    <property type="match status" value="1"/>
</dbReference>
<protein>
    <submittedName>
        <fullName evidence="1">Probable phosphoglycerate mutase</fullName>
    </submittedName>
</protein>
<keyword evidence="2" id="KW-1185">Reference proteome</keyword>
<evidence type="ECO:0000313" key="1">
    <source>
        <dbReference type="EMBL" id="SDG72664.1"/>
    </source>
</evidence>
<dbReference type="CDD" id="cd07067">
    <property type="entry name" value="HP_PGM_like"/>
    <property type="match status" value="1"/>
</dbReference>
<dbReference type="SMART" id="SM00855">
    <property type="entry name" value="PGAM"/>
    <property type="match status" value="1"/>
</dbReference>
<dbReference type="GO" id="GO:0016791">
    <property type="term" value="F:phosphatase activity"/>
    <property type="evidence" value="ECO:0007669"/>
    <property type="project" value="TreeGrafter"/>
</dbReference>
<dbReference type="STRING" id="370764.SAMN04489810_1119"/>
<dbReference type="Pfam" id="PF00300">
    <property type="entry name" value="His_Phos_1"/>
    <property type="match status" value="1"/>
</dbReference>
<gene>
    <name evidence="1" type="ORF">SAMN04489810_1119</name>
</gene>
<sequence>MRLIFVRHGQTPANVKGLLDTRVPGPGLTALGLEQAAALPEALAGEEIDAIYVSNMVRTQLTAAYLAAARELETIERPGLREIGAGDLEMRGDMASVRVYLSTVYDWTGGNLDLRIPGGESGAEFLARYDEVIDEAAREHSTSVVIVSHGAAIRAWASLRATNLPPDFIMHHTLHNTGVVIAEGDPEAGWSIQSFMGEAIGGDSVDSAASGPAGEPA</sequence>
<dbReference type="PANTHER" id="PTHR48100:SF58">
    <property type="entry name" value="PE-PGRS FAMILY PROTEIN PE_PGRS11"/>
    <property type="match status" value="1"/>
</dbReference>
<dbReference type="InterPro" id="IPR029033">
    <property type="entry name" value="His_PPase_superfam"/>
</dbReference>
<dbReference type="RefSeq" id="WP_091487453.1">
    <property type="nucleotide sequence ID" value="NZ_LT629692.1"/>
</dbReference>
<dbReference type="OrthoDB" id="9793115at2"/>
<dbReference type="InterPro" id="IPR050275">
    <property type="entry name" value="PGM_Phosphatase"/>
</dbReference>
<proteinExistence type="predicted"/>
<accession>A0A1G7WL98</accession>
<dbReference type="EMBL" id="LT629692">
    <property type="protein sequence ID" value="SDG72664.1"/>
    <property type="molecule type" value="Genomic_DNA"/>
</dbReference>
<organism evidence="1 2">
    <name type="scientific">Microbacterium pygmaeum</name>
    <dbReference type="NCBI Taxonomy" id="370764"/>
    <lineage>
        <taxon>Bacteria</taxon>
        <taxon>Bacillati</taxon>
        <taxon>Actinomycetota</taxon>
        <taxon>Actinomycetes</taxon>
        <taxon>Micrococcales</taxon>
        <taxon>Microbacteriaceae</taxon>
        <taxon>Microbacterium</taxon>
    </lineage>
</organism>
<dbReference type="Proteomes" id="UP000199009">
    <property type="component" value="Chromosome I"/>
</dbReference>
<dbReference type="PANTHER" id="PTHR48100">
    <property type="entry name" value="BROAD-SPECIFICITY PHOSPHATASE YOR283W-RELATED"/>
    <property type="match status" value="1"/>
</dbReference>
<dbReference type="AlphaFoldDB" id="A0A1G7WL98"/>